<keyword evidence="3" id="KW-1185">Reference proteome</keyword>
<feature type="compositionally biased region" description="Polar residues" evidence="1">
    <location>
        <begin position="63"/>
        <end position="77"/>
    </location>
</feature>
<name>A0A9P5XWN1_9AGAR</name>
<evidence type="ECO:0000313" key="3">
    <source>
        <dbReference type="Proteomes" id="UP000807353"/>
    </source>
</evidence>
<dbReference type="OrthoDB" id="3250803at2759"/>
<proteinExistence type="predicted"/>
<reference evidence="2" key="1">
    <citation type="submission" date="2020-11" db="EMBL/GenBank/DDBJ databases">
        <authorList>
            <consortium name="DOE Joint Genome Institute"/>
            <person name="Ahrendt S."/>
            <person name="Riley R."/>
            <person name="Andreopoulos W."/>
            <person name="Labutti K."/>
            <person name="Pangilinan J."/>
            <person name="Ruiz-Duenas F.J."/>
            <person name="Barrasa J.M."/>
            <person name="Sanchez-Garcia M."/>
            <person name="Camarero S."/>
            <person name="Miyauchi S."/>
            <person name="Serrano A."/>
            <person name="Linde D."/>
            <person name="Babiker R."/>
            <person name="Drula E."/>
            <person name="Ayuso-Fernandez I."/>
            <person name="Pacheco R."/>
            <person name="Padilla G."/>
            <person name="Ferreira P."/>
            <person name="Barriuso J."/>
            <person name="Kellner H."/>
            <person name="Castanera R."/>
            <person name="Alfaro M."/>
            <person name="Ramirez L."/>
            <person name="Pisabarro A.G."/>
            <person name="Kuo A."/>
            <person name="Tritt A."/>
            <person name="Lipzen A."/>
            <person name="He G."/>
            <person name="Yan M."/>
            <person name="Ng V."/>
            <person name="Cullen D."/>
            <person name="Martin F."/>
            <person name="Rosso M.-N."/>
            <person name="Henrissat B."/>
            <person name="Hibbett D."/>
            <person name="Martinez A.T."/>
            <person name="Grigoriev I.V."/>
        </authorList>
    </citation>
    <scope>NUCLEOTIDE SEQUENCE</scope>
    <source>
        <strain evidence="2">CBS 247.69</strain>
    </source>
</reference>
<feature type="compositionally biased region" description="Polar residues" evidence="1">
    <location>
        <begin position="1"/>
        <end position="30"/>
    </location>
</feature>
<dbReference type="EMBL" id="MU150388">
    <property type="protein sequence ID" value="KAF9457070.1"/>
    <property type="molecule type" value="Genomic_DNA"/>
</dbReference>
<gene>
    <name evidence="2" type="ORF">BDZ94DRAFT_286191</name>
</gene>
<protein>
    <submittedName>
        <fullName evidence="2">Uncharacterized protein</fullName>
    </submittedName>
</protein>
<dbReference type="AlphaFoldDB" id="A0A9P5XWN1"/>
<feature type="region of interest" description="Disordered" evidence="1">
    <location>
        <begin position="1"/>
        <end position="116"/>
    </location>
</feature>
<evidence type="ECO:0000256" key="1">
    <source>
        <dbReference type="SAM" id="MobiDB-lite"/>
    </source>
</evidence>
<feature type="compositionally biased region" description="Polar residues" evidence="1">
    <location>
        <begin position="93"/>
        <end position="116"/>
    </location>
</feature>
<accession>A0A9P5XWN1</accession>
<comment type="caution">
    <text evidence="2">The sequence shown here is derived from an EMBL/GenBank/DDBJ whole genome shotgun (WGS) entry which is preliminary data.</text>
</comment>
<evidence type="ECO:0000313" key="2">
    <source>
        <dbReference type="EMBL" id="KAF9457070.1"/>
    </source>
</evidence>
<sequence length="181" mass="18707">MTSLVQSTPVKAAPTTSQSFKSTMPNDTEPTLTTTSSSKTPIKLPTTSSSSGTKPTSHSTTSFSSRLETSTSVSNRPPTSPKPQVASPIAPPKTTTSVSFEGSPSLRSTRTSTITDHPESTFSKVVAVTLTNNGTVALSTPAMVTVFSTSTLPDGDFVTFTHVVANPTGFDGGNQAFKTTG</sequence>
<feature type="compositionally biased region" description="Low complexity" evidence="1">
    <location>
        <begin position="31"/>
        <end position="62"/>
    </location>
</feature>
<dbReference type="Proteomes" id="UP000807353">
    <property type="component" value="Unassembled WGS sequence"/>
</dbReference>
<organism evidence="2 3">
    <name type="scientific">Collybia nuda</name>
    <dbReference type="NCBI Taxonomy" id="64659"/>
    <lineage>
        <taxon>Eukaryota</taxon>
        <taxon>Fungi</taxon>
        <taxon>Dikarya</taxon>
        <taxon>Basidiomycota</taxon>
        <taxon>Agaricomycotina</taxon>
        <taxon>Agaricomycetes</taxon>
        <taxon>Agaricomycetidae</taxon>
        <taxon>Agaricales</taxon>
        <taxon>Tricholomatineae</taxon>
        <taxon>Clitocybaceae</taxon>
        <taxon>Collybia</taxon>
    </lineage>
</organism>